<feature type="transmembrane region" description="Helical" evidence="1">
    <location>
        <begin position="203"/>
        <end position="223"/>
    </location>
</feature>
<comment type="caution">
    <text evidence="2">The sequence shown here is derived from an EMBL/GenBank/DDBJ whole genome shotgun (WGS) entry which is preliminary data.</text>
</comment>
<keyword evidence="1" id="KW-0812">Transmembrane</keyword>
<keyword evidence="1" id="KW-0472">Membrane</keyword>
<accession>A4CFU6</accession>
<dbReference type="STRING" id="87626.PTD2_00137"/>
<dbReference type="eggNOG" id="COG3182">
    <property type="taxonomic scope" value="Bacteria"/>
</dbReference>
<name>A4CFU6_9GAMM</name>
<keyword evidence="3" id="KW-1185">Reference proteome</keyword>
<gene>
    <name evidence="2" type="ORF">PTD2_00137</name>
</gene>
<keyword evidence="1" id="KW-1133">Transmembrane helix</keyword>
<dbReference type="AlphaFoldDB" id="A4CFU6"/>
<sequence>MKFNLFKTTRKIHKWLGYCLVLQVFFWLLGGLVMSAIPLEKVHGKHLAQKKLDNPFKKQDYSASLDFLKQTEFQVESIYFDAFLNSPIYRVQTSEGELVFDAKTGMALQKPTQLQIKQRAQQHYLGEGELVTSEYLENGPREVGFKQKVWRVSFNDLMSTTLYFYADTGQFITVRSTIWRIFDFFWMLHIMDYDERENFNNPLLISFSAAAVLFCLSGFILLLQGASNKKRRLMAYFKK</sequence>
<dbReference type="Proteomes" id="UP000006201">
    <property type="component" value="Unassembled WGS sequence"/>
</dbReference>
<dbReference type="OrthoDB" id="9806195at2"/>
<evidence type="ECO:0000313" key="2">
    <source>
        <dbReference type="EMBL" id="EAR26383.1"/>
    </source>
</evidence>
<protein>
    <submittedName>
        <fullName evidence="2">Uncharacterized conserved secreted or membrane protein</fullName>
    </submittedName>
</protein>
<evidence type="ECO:0000313" key="3">
    <source>
        <dbReference type="Proteomes" id="UP000006201"/>
    </source>
</evidence>
<evidence type="ECO:0000256" key="1">
    <source>
        <dbReference type="SAM" id="Phobius"/>
    </source>
</evidence>
<dbReference type="RefSeq" id="WP_009840766.1">
    <property type="nucleotide sequence ID" value="NZ_CH959303.1"/>
</dbReference>
<organism evidence="2 3">
    <name type="scientific">Pseudoalteromonas tunicata D2</name>
    <dbReference type="NCBI Taxonomy" id="87626"/>
    <lineage>
        <taxon>Bacteria</taxon>
        <taxon>Pseudomonadati</taxon>
        <taxon>Pseudomonadota</taxon>
        <taxon>Gammaproteobacteria</taxon>
        <taxon>Alteromonadales</taxon>
        <taxon>Pseudoalteromonadaceae</taxon>
        <taxon>Pseudoalteromonas</taxon>
    </lineage>
</organism>
<dbReference type="HOGENOM" id="CLU_066006_0_0_6"/>
<reference evidence="2 3" key="1">
    <citation type="submission" date="2006-02" db="EMBL/GenBank/DDBJ databases">
        <authorList>
            <person name="Moran M.A."/>
            <person name="Kjelleberg S."/>
            <person name="Egan S."/>
            <person name="Saunders N."/>
            <person name="Thomas T."/>
            <person name="Ferriera S."/>
            <person name="Johnson J."/>
            <person name="Kravitz S."/>
            <person name="Halpern A."/>
            <person name="Remington K."/>
            <person name="Beeson K."/>
            <person name="Tran B."/>
            <person name="Rogers Y.-H."/>
            <person name="Friedman R."/>
            <person name="Venter J.C."/>
        </authorList>
    </citation>
    <scope>NUCLEOTIDE SEQUENCE [LARGE SCALE GENOMIC DNA]</scope>
    <source>
        <strain evidence="2 3">D2</strain>
    </source>
</reference>
<proteinExistence type="predicted"/>
<dbReference type="EMBL" id="AAOH01000016">
    <property type="protein sequence ID" value="EAR26383.1"/>
    <property type="molecule type" value="Genomic_DNA"/>
</dbReference>